<gene>
    <name evidence="1" type="ORF">CALCODRAFT_216163</name>
</gene>
<accession>A0A165C2C5</accession>
<dbReference type="OrthoDB" id="2973896at2759"/>
<evidence type="ECO:0008006" key="3">
    <source>
        <dbReference type="Google" id="ProtNLM"/>
    </source>
</evidence>
<dbReference type="AlphaFoldDB" id="A0A165C2C5"/>
<name>A0A165C2C5_9BASI</name>
<evidence type="ECO:0000313" key="1">
    <source>
        <dbReference type="EMBL" id="KZT50143.1"/>
    </source>
</evidence>
<proteinExistence type="predicted"/>
<protein>
    <recommendedName>
        <fullName evidence="3">F-box domain-containing protein</fullName>
    </recommendedName>
</protein>
<keyword evidence="2" id="KW-1185">Reference proteome</keyword>
<dbReference type="EMBL" id="KV424223">
    <property type="protein sequence ID" value="KZT50143.1"/>
    <property type="molecule type" value="Genomic_DNA"/>
</dbReference>
<reference evidence="1 2" key="1">
    <citation type="journal article" date="2016" name="Mol. Biol. Evol.">
        <title>Comparative Genomics of Early-Diverging Mushroom-Forming Fungi Provides Insights into the Origins of Lignocellulose Decay Capabilities.</title>
        <authorList>
            <person name="Nagy L.G."/>
            <person name="Riley R."/>
            <person name="Tritt A."/>
            <person name="Adam C."/>
            <person name="Daum C."/>
            <person name="Floudas D."/>
            <person name="Sun H."/>
            <person name="Yadav J.S."/>
            <person name="Pangilinan J."/>
            <person name="Larsson K.H."/>
            <person name="Matsuura K."/>
            <person name="Barry K."/>
            <person name="Labutti K."/>
            <person name="Kuo R."/>
            <person name="Ohm R.A."/>
            <person name="Bhattacharya S.S."/>
            <person name="Shirouzu T."/>
            <person name="Yoshinaga Y."/>
            <person name="Martin F.M."/>
            <person name="Grigoriev I.V."/>
            <person name="Hibbett D.S."/>
        </authorList>
    </citation>
    <scope>NUCLEOTIDE SEQUENCE [LARGE SCALE GENOMIC DNA]</scope>
    <source>
        <strain evidence="1 2">HHB12733</strain>
    </source>
</reference>
<dbReference type="Proteomes" id="UP000076842">
    <property type="component" value="Unassembled WGS sequence"/>
</dbReference>
<dbReference type="InParanoid" id="A0A165C2C5"/>
<evidence type="ECO:0000313" key="2">
    <source>
        <dbReference type="Proteomes" id="UP000076842"/>
    </source>
</evidence>
<sequence length="429" mass="48962">MDGLPAEVLRYILREATLIRDGFTYPTEVDTQEQEKHALLCITEAMRIKCTISLVSKRFHALGDEFLLEILHIGQQKHIPALLSILRQRNENGVVRGWWCRRLIVNLRQHDIKWGHGKASLWGLIPSCPRLEDLRCFLFHSVPRMRHRRRLDLYRVTVVLCQTIATTLGRSLRYLHFGDHVEISAQLATCLLPHLKVLEVCRFDRLVAPNPALDDIRPRWRFRKTKYMEDDPPIDEAVAEEYHAVTEMARWSDAAQAVTLPALRIFKANTFFADFGDWQMPNLHEVIVGFSLDCTDEETLPIMRKALVPHAAHISRLTFEGGGGGSLWVILGMLPHLDEMRFQFQCVDFTDVLKRPHMRLTSFVIILERPDMEDLPAALSNIRENVAGGLLPTLKTITLEGSKEIGSGMVVEAQQEFVGLGISVTMTYA</sequence>
<organism evidence="1 2">
    <name type="scientific">Calocera cornea HHB12733</name>
    <dbReference type="NCBI Taxonomy" id="1353952"/>
    <lineage>
        <taxon>Eukaryota</taxon>
        <taxon>Fungi</taxon>
        <taxon>Dikarya</taxon>
        <taxon>Basidiomycota</taxon>
        <taxon>Agaricomycotina</taxon>
        <taxon>Dacrymycetes</taxon>
        <taxon>Dacrymycetales</taxon>
        <taxon>Dacrymycetaceae</taxon>
        <taxon>Calocera</taxon>
    </lineage>
</organism>